<gene>
    <name evidence="7" type="ORF">RB653_003756</name>
</gene>
<proteinExistence type="inferred from homology"/>
<comment type="caution">
    <text evidence="7">The sequence shown here is derived from an EMBL/GenBank/DDBJ whole genome shotgun (WGS) entry which is preliminary data.</text>
</comment>
<dbReference type="GO" id="GO:0005634">
    <property type="term" value="C:nucleus"/>
    <property type="evidence" value="ECO:0007669"/>
    <property type="project" value="UniProtKB-SubCell"/>
</dbReference>
<dbReference type="InterPro" id="IPR009072">
    <property type="entry name" value="Histone-fold"/>
</dbReference>
<evidence type="ECO:0000256" key="1">
    <source>
        <dbReference type="ARBA" id="ARBA00004123"/>
    </source>
</evidence>
<evidence type="ECO:0000313" key="8">
    <source>
        <dbReference type="Proteomes" id="UP001344447"/>
    </source>
</evidence>
<dbReference type="EMBL" id="JAVFKY010000001">
    <property type="protein sequence ID" value="KAK5582173.1"/>
    <property type="molecule type" value="Genomic_DNA"/>
</dbReference>
<accession>A0AAN7U527</accession>
<evidence type="ECO:0000313" key="7">
    <source>
        <dbReference type="EMBL" id="KAK5582173.1"/>
    </source>
</evidence>
<keyword evidence="4" id="KW-0539">Nucleus</keyword>
<evidence type="ECO:0000256" key="6">
    <source>
        <dbReference type="ARBA" id="ARBA00040136"/>
    </source>
</evidence>
<dbReference type="CDD" id="cd07978">
    <property type="entry name" value="HFD_TAF13"/>
    <property type="match status" value="1"/>
</dbReference>
<evidence type="ECO:0000256" key="3">
    <source>
        <dbReference type="ARBA" id="ARBA00023163"/>
    </source>
</evidence>
<evidence type="ECO:0000256" key="5">
    <source>
        <dbReference type="ARBA" id="ARBA00038392"/>
    </source>
</evidence>
<keyword evidence="3" id="KW-0804">Transcription</keyword>
<sequence>MSTKRKRMFSKELKHMMFGFGDVREPLHESIDLLEELVFEFIQEMTLKAAQVSNKRGKFQTEDLVFLVRKDPKKYYRVIELLRMNEELKKAKKAFDETNVEEEESL</sequence>
<dbReference type="InterPro" id="IPR003195">
    <property type="entry name" value="TFIID_TAF13"/>
</dbReference>
<dbReference type="PANTHER" id="PTHR11380:SF5">
    <property type="entry name" value="TRANSCRIPTION INITIATION FACTOR TFIID SUBUNIT 13"/>
    <property type="match status" value="1"/>
</dbReference>
<evidence type="ECO:0000256" key="2">
    <source>
        <dbReference type="ARBA" id="ARBA00023015"/>
    </source>
</evidence>
<dbReference type="Gene3D" id="1.10.20.10">
    <property type="entry name" value="Histone, subunit A"/>
    <property type="match status" value="1"/>
</dbReference>
<dbReference type="GO" id="GO:0046982">
    <property type="term" value="F:protein heterodimerization activity"/>
    <property type="evidence" value="ECO:0007669"/>
    <property type="project" value="InterPro"/>
</dbReference>
<dbReference type="Proteomes" id="UP001344447">
    <property type="component" value="Unassembled WGS sequence"/>
</dbReference>
<dbReference type="SUPFAM" id="SSF47113">
    <property type="entry name" value="Histone-fold"/>
    <property type="match status" value="1"/>
</dbReference>
<organism evidence="7 8">
    <name type="scientific">Dictyostelium firmibasis</name>
    <dbReference type="NCBI Taxonomy" id="79012"/>
    <lineage>
        <taxon>Eukaryota</taxon>
        <taxon>Amoebozoa</taxon>
        <taxon>Evosea</taxon>
        <taxon>Eumycetozoa</taxon>
        <taxon>Dictyostelia</taxon>
        <taxon>Dictyosteliales</taxon>
        <taxon>Dictyosteliaceae</taxon>
        <taxon>Dictyostelium</taxon>
    </lineage>
</organism>
<keyword evidence="2" id="KW-0805">Transcription regulation</keyword>
<dbReference type="PANTHER" id="PTHR11380">
    <property type="entry name" value="TRANSCRIPTION INITIATION FACTOR TFIID/SUPT3-RELATED"/>
    <property type="match status" value="1"/>
</dbReference>
<dbReference type="AlphaFoldDB" id="A0AAN7U527"/>
<keyword evidence="8" id="KW-1185">Reference proteome</keyword>
<evidence type="ECO:0000256" key="4">
    <source>
        <dbReference type="ARBA" id="ARBA00023242"/>
    </source>
</evidence>
<name>A0AAN7U527_9MYCE</name>
<reference evidence="7 8" key="1">
    <citation type="submission" date="2023-11" db="EMBL/GenBank/DDBJ databases">
        <title>Dfirmibasis_genome.</title>
        <authorList>
            <person name="Edelbroek B."/>
            <person name="Kjellin J."/>
            <person name="Jerlstrom-Hultqvist J."/>
            <person name="Soderbom F."/>
        </authorList>
    </citation>
    <scope>NUCLEOTIDE SEQUENCE [LARGE SCALE GENOMIC DNA]</scope>
    <source>
        <strain evidence="7 8">TNS-C-14</strain>
    </source>
</reference>
<dbReference type="GO" id="GO:0006366">
    <property type="term" value="P:transcription by RNA polymerase II"/>
    <property type="evidence" value="ECO:0007669"/>
    <property type="project" value="InterPro"/>
</dbReference>
<dbReference type="Pfam" id="PF02269">
    <property type="entry name" value="TFIID-18kDa"/>
    <property type="match status" value="1"/>
</dbReference>
<protein>
    <recommendedName>
        <fullName evidence="6">Transcription initiation factor TFIID subunit 13</fullName>
    </recommendedName>
</protein>
<comment type="similarity">
    <text evidence="5">Belongs to the TAF13 family.</text>
</comment>
<comment type="subcellular location">
    <subcellularLocation>
        <location evidence="1">Nucleus</location>
    </subcellularLocation>
</comment>